<feature type="domain" description="Protein kinase" evidence="11">
    <location>
        <begin position="114"/>
        <end position="397"/>
    </location>
</feature>
<dbReference type="SUPFAM" id="SSF56112">
    <property type="entry name" value="Protein kinase-like (PK-like)"/>
    <property type="match status" value="1"/>
</dbReference>
<evidence type="ECO:0000313" key="13">
    <source>
        <dbReference type="EMBL" id="TFY56009.1"/>
    </source>
</evidence>
<dbReference type="EC" id="2.7.11.1" evidence="1"/>
<proteinExistence type="predicted"/>
<evidence type="ECO:0000256" key="1">
    <source>
        <dbReference type="ARBA" id="ARBA00012513"/>
    </source>
</evidence>
<evidence type="ECO:0000256" key="9">
    <source>
        <dbReference type="PROSITE-ProRule" id="PRU10141"/>
    </source>
</evidence>
<dbReference type="GO" id="GO:0035556">
    <property type="term" value="P:intracellular signal transduction"/>
    <property type="evidence" value="ECO:0007669"/>
    <property type="project" value="TreeGrafter"/>
</dbReference>
<feature type="compositionally biased region" description="Low complexity" evidence="10">
    <location>
        <begin position="523"/>
        <end position="550"/>
    </location>
</feature>
<keyword evidence="5" id="KW-0418">Kinase</keyword>
<feature type="domain" description="AGC-kinase C-terminal" evidence="12">
    <location>
        <begin position="398"/>
        <end position="463"/>
    </location>
</feature>
<dbReference type="Proteomes" id="UP000298327">
    <property type="component" value="Unassembled WGS sequence"/>
</dbReference>
<dbReference type="Gene3D" id="1.10.510.10">
    <property type="entry name" value="Transferase(Phosphotransferase) domain 1"/>
    <property type="match status" value="1"/>
</dbReference>
<dbReference type="PROSITE" id="PS00107">
    <property type="entry name" value="PROTEIN_KINASE_ATP"/>
    <property type="match status" value="1"/>
</dbReference>
<evidence type="ECO:0000256" key="6">
    <source>
        <dbReference type="ARBA" id="ARBA00022840"/>
    </source>
</evidence>
<evidence type="ECO:0000313" key="14">
    <source>
        <dbReference type="Proteomes" id="UP000298327"/>
    </source>
</evidence>
<comment type="catalytic activity">
    <reaction evidence="7">
        <text>L-threonyl-[protein] + ATP = O-phospho-L-threonyl-[protein] + ADP + H(+)</text>
        <dbReference type="Rhea" id="RHEA:46608"/>
        <dbReference type="Rhea" id="RHEA-COMP:11060"/>
        <dbReference type="Rhea" id="RHEA-COMP:11605"/>
        <dbReference type="ChEBI" id="CHEBI:15378"/>
        <dbReference type="ChEBI" id="CHEBI:30013"/>
        <dbReference type="ChEBI" id="CHEBI:30616"/>
        <dbReference type="ChEBI" id="CHEBI:61977"/>
        <dbReference type="ChEBI" id="CHEBI:456216"/>
        <dbReference type="EC" id="2.7.11.1"/>
    </reaction>
</comment>
<dbReference type="STRING" id="205917.A0A4Y9Y5C6"/>
<accession>A0A4Y9Y5C6</accession>
<dbReference type="InterPro" id="IPR008271">
    <property type="entry name" value="Ser/Thr_kinase_AS"/>
</dbReference>
<dbReference type="InterPro" id="IPR000961">
    <property type="entry name" value="AGC-kinase_C"/>
</dbReference>
<dbReference type="EMBL" id="SEOQ01000866">
    <property type="protein sequence ID" value="TFY56009.1"/>
    <property type="molecule type" value="Genomic_DNA"/>
</dbReference>
<evidence type="ECO:0000256" key="5">
    <source>
        <dbReference type="ARBA" id="ARBA00022777"/>
    </source>
</evidence>
<dbReference type="InterPro" id="IPR000719">
    <property type="entry name" value="Prot_kinase_dom"/>
</dbReference>
<keyword evidence="2" id="KW-0723">Serine/threonine-protein kinase</keyword>
<dbReference type="SMART" id="SM00220">
    <property type="entry name" value="S_TKc"/>
    <property type="match status" value="1"/>
</dbReference>
<dbReference type="InterPro" id="IPR050236">
    <property type="entry name" value="Ser_Thr_kinase_AGC"/>
</dbReference>
<dbReference type="GO" id="GO:0005524">
    <property type="term" value="F:ATP binding"/>
    <property type="evidence" value="ECO:0007669"/>
    <property type="project" value="UniProtKB-UniRule"/>
</dbReference>
<keyword evidence="4 9" id="KW-0547">Nucleotide-binding</keyword>
<name>A0A4Y9Y5C6_9AGAM</name>
<dbReference type="PANTHER" id="PTHR24356:SF1">
    <property type="entry name" value="SERINE_THREONINE-PROTEIN KINASE GREATWALL"/>
    <property type="match status" value="1"/>
</dbReference>
<dbReference type="PROSITE" id="PS50011">
    <property type="entry name" value="PROTEIN_KINASE_DOM"/>
    <property type="match status" value="1"/>
</dbReference>
<evidence type="ECO:0000256" key="7">
    <source>
        <dbReference type="ARBA" id="ARBA00047899"/>
    </source>
</evidence>
<dbReference type="InterPro" id="IPR011009">
    <property type="entry name" value="Kinase-like_dom_sf"/>
</dbReference>
<comment type="caution">
    <text evidence="13">The sequence shown here is derived from an EMBL/GenBank/DDBJ whole genome shotgun (WGS) entry which is preliminary data.</text>
</comment>
<dbReference type="InterPro" id="IPR017441">
    <property type="entry name" value="Protein_kinase_ATP_BS"/>
</dbReference>
<dbReference type="GO" id="GO:0004674">
    <property type="term" value="F:protein serine/threonine kinase activity"/>
    <property type="evidence" value="ECO:0007669"/>
    <property type="project" value="UniProtKB-KW"/>
</dbReference>
<gene>
    <name evidence="13" type="ORF">EVG20_g9105</name>
</gene>
<dbReference type="AlphaFoldDB" id="A0A4Y9Y5C6"/>
<sequence>MPIARFFAFGKKQSVAPIVSAEVTVTVKRTVVSAATNTHDEESKHLEALLDAAHDPGSFAVNSYVRMPASSLNIQEVFFDDANDLVNFSKTLPHVKAVTYGQPITPLRVGLRDFRAVKKLGSGASGVVYLAKHNGSNKLFAIKKMEKEFLDAAAVGMLVHEQRALRAVRGDACALQLEASFHDAENFYLITAFYAGGDLRGQMDKCGKLQPYHALFYTANLVLALKYIHAHGIIHRDIKPENILLDAGGYPVLGDFGISKHFELTPGAIQAETNPFWSSLAPSSPTRTTTRTSFDTQLSCGTPAYCAPELFTGGAPYSFEIDFWALGVTVFEMLCGRKPFLDVFDLDAVEKSVRHDAVVFKMGEEVELYAQLFIFHFMQKDPKERLIGDAMMGHKYFQEIDWARLARREITAPWTPNTAAVMAEVTAAERDNLCFTLVGADKVVPDPFPYYSFQAPGAFVNVPKDTRAESSAASISSTVFAVKPSAPVAPAARLLSRLRKLVSPLSAAAAAHHRSLATPSPESLASPISPCSSSSSSSSSTASSSRSRSSFRSQLSATFENLKTPITRAIPVSPSSSGTLRRLMKKF</sequence>
<evidence type="ECO:0000259" key="12">
    <source>
        <dbReference type="PROSITE" id="PS51285"/>
    </source>
</evidence>
<dbReference type="PROSITE" id="PS00108">
    <property type="entry name" value="PROTEIN_KINASE_ST"/>
    <property type="match status" value="1"/>
</dbReference>
<dbReference type="Gene3D" id="3.30.200.20">
    <property type="entry name" value="Phosphorylase Kinase, domain 1"/>
    <property type="match status" value="1"/>
</dbReference>
<keyword evidence="3" id="KW-0808">Transferase</keyword>
<comment type="catalytic activity">
    <reaction evidence="8">
        <text>L-seryl-[protein] + ATP = O-phospho-L-seryl-[protein] + ADP + H(+)</text>
        <dbReference type="Rhea" id="RHEA:17989"/>
        <dbReference type="Rhea" id="RHEA-COMP:9863"/>
        <dbReference type="Rhea" id="RHEA-COMP:11604"/>
        <dbReference type="ChEBI" id="CHEBI:15378"/>
        <dbReference type="ChEBI" id="CHEBI:29999"/>
        <dbReference type="ChEBI" id="CHEBI:30616"/>
        <dbReference type="ChEBI" id="CHEBI:83421"/>
        <dbReference type="ChEBI" id="CHEBI:456216"/>
        <dbReference type="EC" id="2.7.11.1"/>
    </reaction>
</comment>
<evidence type="ECO:0000256" key="4">
    <source>
        <dbReference type="ARBA" id="ARBA00022741"/>
    </source>
</evidence>
<protein>
    <recommendedName>
        <fullName evidence="1">non-specific serine/threonine protein kinase</fullName>
        <ecNumber evidence="1">2.7.11.1</ecNumber>
    </recommendedName>
</protein>
<evidence type="ECO:0000256" key="8">
    <source>
        <dbReference type="ARBA" id="ARBA00048679"/>
    </source>
</evidence>
<evidence type="ECO:0000256" key="2">
    <source>
        <dbReference type="ARBA" id="ARBA00022527"/>
    </source>
</evidence>
<dbReference type="Pfam" id="PF00069">
    <property type="entry name" value="Pkinase"/>
    <property type="match status" value="1"/>
</dbReference>
<evidence type="ECO:0000259" key="11">
    <source>
        <dbReference type="PROSITE" id="PS50011"/>
    </source>
</evidence>
<dbReference type="PROSITE" id="PS51285">
    <property type="entry name" value="AGC_KINASE_CTER"/>
    <property type="match status" value="1"/>
</dbReference>
<feature type="binding site" evidence="9">
    <location>
        <position position="144"/>
    </location>
    <ligand>
        <name>ATP</name>
        <dbReference type="ChEBI" id="CHEBI:30616"/>
    </ligand>
</feature>
<keyword evidence="6 9" id="KW-0067">ATP-binding</keyword>
<evidence type="ECO:0000256" key="3">
    <source>
        <dbReference type="ARBA" id="ARBA00022679"/>
    </source>
</evidence>
<dbReference type="PANTHER" id="PTHR24356">
    <property type="entry name" value="SERINE/THREONINE-PROTEIN KINASE"/>
    <property type="match status" value="1"/>
</dbReference>
<keyword evidence="14" id="KW-1185">Reference proteome</keyword>
<organism evidence="13 14">
    <name type="scientific">Dentipellis fragilis</name>
    <dbReference type="NCBI Taxonomy" id="205917"/>
    <lineage>
        <taxon>Eukaryota</taxon>
        <taxon>Fungi</taxon>
        <taxon>Dikarya</taxon>
        <taxon>Basidiomycota</taxon>
        <taxon>Agaricomycotina</taxon>
        <taxon>Agaricomycetes</taxon>
        <taxon>Russulales</taxon>
        <taxon>Hericiaceae</taxon>
        <taxon>Dentipellis</taxon>
    </lineage>
</organism>
<evidence type="ECO:0000256" key="10">
    <source>
        <dbReference type="SAM" id="MobiDB-lite"/>
    </source>
</evidence>
<feature type="region of interest" description="Disordered" evidence="10">
    <location>
        <begin position="516"/>
        <end position="550"/>
    </location>
</feature>
<dbReference type="OrthoDB" id="68483at2759"/>
<reference evidence="13 14" key="1">
    <citation type="submission" date="2019-02" db="EMBL/GenBank/DDBJ databases">
        <title>Genome sequencing of the rare red list fungi Dentipellis fragilis.</title>
        <authorList>
            <person name="Buettner E."/>
            <person name="Kellner H."/>
        </authorList>
    </citation>
    <scope>NUCLEOTIDE SEQUENCE [LARGE SCALE GENOMIC DNA]</scope>
    <source>
        <strain evidence="13 14">DSM 105465</strain>
    </source>
</reference>